<proteinExistence type="predicted"/>
<dbReference type="Proteomes" id="UP000799118">
    <property type="component" value="Unassembled WGS sequence"/>
</dbReference>
<keyword evidence="1" id="KW-1133">Transmembrane helix</keyword>
<dbReference type="OrthoDB" id="6500128at2759"/>
<feature type="transmembrane region" description="Helical" evidence="1">
    <location>
        <begin position="123"/>
        <end position="140"/>
    </location>
</feature>
<sequence>MHRSYLLENRREKPEANLDAQVKVQGAPKLGSTMRNSTPCHTNTCQDNSRQCPNIPAREDIICVYVYVFTIAPLISTAPLENQTKDFHGNNMDRRNDILLIVQKVNLDRPCIPPVYKDKGSLLWVKILVIAFAGVFIPLISPRKYIRVDIELPKPTVHLPPLCDYDYAEYLKQRSFRYLDPTIVTKRRLGNIFLSLIRVFAKEFADLVALIVLQSLLDFAMPIFIKNLLGYLETDGATAFFKFWVFYCFS</sequence>
<gene>
    <name evidence="2" type="ORF">BT96DRAFT_1010188</name>
</gene>
<accession>A0A6A4GB27</accession>
<dbReference type="EMBL" id="ML771118">
    <property type="protein sequence ID" value="KAE9382694.1"/>
    <property type="molecule type" value="Genomic_DNA"/>
</dbReference>
<keyword evidence="1" id="KW-0472">Membrane</keyword>
<protein>
    <submittedName>
        <fullName evidence="2">Uncharacterized protein</fullName>
    </submittedName>
</protein>
<evidence type="ECO:0000313" key="3">
    <source>
        <dbReference type="Proteomes" id="UP000799118"/>
    </source>
</evidence>
<keyword evidence="1" id="KW-0812">Transmembrane</keyword>
<evidence type="ECO:0000256" key="1">
    <source>
        <dbReference type="SAM" id="Phobius"/>
    </source>
</evidence>
<keyword evidence="3" id="KW-1185">Reference proteome</keyword>
<reference evidence="2" key="1">
    <citation type="journal article" date="2019" name="Environ. Microbiol.">
        <title>Fungal ecological strategies reflected in gene transcription - a case study of two litter decomposers.</title>
        <authorList>
            <person name="Barbi F."/>
            <person name="Kohler A."/>
            <person name="Barry K."/>
            <person name="Baskaran P."/>
            <person name="Daum C."/>
            <person name="Fauchery L."/>
            <person name="Ihrmark K."/>
            <person name="Kuo A."/>
            <person name="LaButti K."/>
            <person name="Lipzen A."/>
            <person name="Morin E."/>
            <person name="Grigoriev I.V."/>
            <person name="Henrissat B."/>
            <person name="Lindahl B."/>
            <person name="Martin F."/>
        </authorList>
    </citation>
    <scope>NUCLEOTIDE SEQUENCE</scope>
    <source>
        <strain evidence="2">JB14</strain>
    </source>
</reference>
<feature type="transmembrane region" description="Helical" evidence="1">
    <location>
        <begin position="61"/>
        <end position="80"/>
    </location>
</feature>
<evidence type="ECO:0000313" key="2">
    <source>
        <dbReference type="EMBL" id="KAE9382694.1"/>
    </source>
</evidence>
<organism evidence="2 3">
    <name type="scientific">Gymnopus androsaceus JB14</name>
    <dbReference type="NCBI Taxonomy" id="1447944"/>
    <lineage>
        <taxon>Eukaryota</taxon>
        <taxon>Fungi</taxon>
        <taxon>Dikarya</taxon>
        <taxon>Basidiomycota</taxon>
        <taxon>Agaricomycotina</taxon>
        <taxon>Agaricomycetes</taxon>
        <taxon>Agaricomycetidae</taxon>
        <taxon>Agaricales</taxon>
        <taxon>Marasmiineae</taxon>
        <taxon>Omphalotaceae</taxon>
        <taxon>Gymnopus</taxon>
    </lineage>
</organism>
<dbReference type="AlphaFoldDB" id="A0A6A4GB27"/>
<name>A0A6A4GB27_9AGAR</name>